<keyword evidence="1" id="KW-0732">Signal</keyword>
<dbReference type="EMBL" id="KN834777">
    <property type="protein sequence ID" value="KIK60049.1"/>
    <property type="molecule type" value="Genomic_DNA"/>
</dbReference>
<dbReference type="AlphaFoldDB" id="A0A0D0CC32"/>
<dbReference type="HOGENOM" id="CLU_1875672_0_0_1"/>
<reference evidence="2 3" key="1">
    <citation type="submission" date="2014-04" db="EMBL/GenBank/DDBJ databases">
        <title>Evolutionary Origins and Diversification of the Mycorrhizal Mutualists.</title>
        <authorList>
            <consortium name="DOE Joint Genome Institute"/>
            <consortium name="Mycorrhizal Genomics Consortium"/>
            <person name="Kohler A."/>
            <person name="Kuo A."/>
            <person name="Nagy L.G."/>
            <person name="Floudas D."/>
            <person name="Copeland A."/>
            <person name="Barry K.W."/>
            <person name="Cichocki N."/>
            <person name="Veneault-Fourrey C."/>
            <person name="LaButti K."/>
            <person name="Lindquist E.A."/>
            <person name="Lipzen A."/>
            <person name="Lundell T."/>
            <person name="Morin E."/>
            <person name="Murat C."/>
            <person name="Riley R."/>
            <person name="Ohm R."/>
            <person name="Sun H."/>
            <person name="Tunlid A."/>
            <person name="Henrissat B."/>
            <person name="Grigoriev I.V."/>
            <person name="Hibbett D.S."/>
            <person name="Martin F."/>
        </authorList>
    </citation>
    <scope>NUCLEOTIDE SEQUENCE [LARGE SCALE GENOMIC DNA]</scope>
    <source>
        <strain evidence="2 3">FD-317 M1</strain>
    </source>
</reference>
<evidence type="ECO:0000313" key="3">
    <source>
        <dbReference type="Proteomes" id="UP000053593"/>
    </source>
</evidence>
<evidence type="ECO:0000256" key="1">
    <source>
        <dbReference type="SAM" id="SignalP"/>
    </source>
</evidence>
<feature type="signal peptide" evidence="1">
    <location>
        <begin position="1"/>
        <end position="22"/>
    </location>
</feature>
<proteinExistence type="predicted"/>
<name>A0A0D0CC32_9AGAR</name>
<organism evidence="2 3">
    <name type="scientific">Collybiopsis luxurians FD-317 M1</name>
    <dbReference type="NCBI Taxonomy" id="944289"/>
    <lineage>
        <taxon>Eukaryota</taxon>
        <taxon>Fungi</taxon>
        <taxon>Dikarya</taxon>
        <taxon>Basidiomycota</taxon>
        <taxon>Agaricomycotina</taxon>
        <taxon>Agaricomycetes</taxon>
        <taxon>Agaricomycetidae</taxon>
        <taxon>Agaricales</taxon>
        <taxon>Marasmiineae</taxon>
        <taxon>Omphalotaceae</taxon>
        <taxon>Collybiopsis</taxon>
        <taxon>Collybiopsis luxurians</taxon>
    </lineage>
</organism>
<sequence length="136" mass="15744">MRRFRIWLILLALSSVFYFVKGGDNVSHPAASKSTVDQDLITPRNLERWYALMKQKFTQQVSLPPENYTDYAFNEGLKSYPEIETVPGTAKGNDERNEDYRRIVGQEKRRKLNVDDANVIPSTSTSMEIVLNMKWP</sequence>
<feature type="chain" id="PRO_5002220183" evidence="1">
    <location>
        <begin position="23"/>
        <end position="136"/>
    </location>
</feature>
<keyword evidence="3" id="KW-1185">Reference proteome</keyword>
<dbReference type="Proteomes" id="UP000053593">
    <property type="component" value="Unassembled WGS sequence"/>
</dbReference>
<accession>A0A0D0CC32</accession>
<protein>
    <submittedName>
        <fullName evidence="2">Uncharacterized protein</fullName>
    </submittedName>
</protein>
<gene>
    <name evidence="2" type="ORF">GYMLUDRAFT_244826</name>
</gene>
<evidence type="ECO:0000313" key="2">
    <source>
        <dbReference type="EMBL" id="KIK60049.1"/>
    </source>
</evidence>